<gene>
    <name evidence="2" type="ORF">Cvel_15037</name>
</gene>
<feature type="compositionally biased region" description="Polar residues" evidence="1">
    <location>
        <begin position="464"/>
        <end position="475"/>
    </location>
</feature>
<feature type="compositionally biased region" description="Gly residues" evidence="1">
    <location>
        <begin position="479"/>
        <end position="492"/>
    </location>
</feature>
<feature type="compositionally biased region" description="Basic and acidic residues" evidence="1">
    <location>
        <begin position="305"/>
        <end position="322"/>
    </location>
</feature>
<evidence type="ECO:0000313" key="2">
    <source>
        <dbReference type="EMBL" id="CEM06730.1"/>
    </source>
</evidence>
<dbReference type="AlphaFoldDB" id="A0A0G4F3Z3"/>
<feature type="compositionally biased region" description="Basic and acidic residues" evidence="1">
    <location>
        <begin position="165"/>
        <end position="174"/>
    </location>
</feature>
<sequence>MSGSSRVILMKAGHTPIRLRMNISPDIGLFFQELAKRAEFYEVSLQWEQNHSSHPLESAEAQGKVTEEEGAIVPFSSLHFNFKLLFKVGDSDVQFVLDGGITTIEEEAKLKGFLQAAAEGTLNVQIEVIPKGRGTHLSVETETSRSSTTERAPKETPPSTLSQHENAEQGKVGEADSGPPVRSSFSSFFLRPLPVTSFSTTAETETGGTDEPTAHQLPTPPSTDSKTNLAVPGFTYLARRGQMPATFSTAQTPHVLSGRVQSLPQRAGPGTGLCLSGERERENASVSDSETSRTRLLKGVAAGDVRGREREVPPHVRDRETRSLSPSLSDLEGTPAFPPALAPPCKNFLSPNFFSTAKTFCQQPPQPYHHQYAQQQQQQQTYSSDFERQANSNTPPQCSTNPGSSFASTPPDNSPPCWAASGGGLFSSPSLSASTRPPPMQATAETPDYPSRVSTTEFLPDAQQMLQQPSHSPRQSIPGWGGDDVLGHGGGDMSEDSSPQAWASFPAPRGPTSPSQRDGRSLPKTLHSWPDAVRADFSDAHDTSPQSENRSKQSTGFTRHRVVLRDLAFLRGRAATNATVGPFPAHTPAEFAPTLSLRGLFGFGSVGPSAVPPAAPLPSGSGSASGGGAMSPSPPSCLQREWSQFHQGGDKEKDMSSQGAGGGFSFGGTGPFSAEYSPKAASRHNGD</sequence>
<reference evidence="2" key="1">
    <citation type="submission" date="2014-11" db="EMBL/GenBank/DDBJ databases">
        <authorList>
            <person name="Otto D Thomas"/>
            <person name="Naeem Raeece"/>
        </authorList>
    </citation>
    <scope>NUCLEOTIDE SEQUENCE</scope>
</reference>
<feature type="region of interest" description="Disordered" evidence="1">
    <location>
        <begin position="614"/>
        <end position="687"/>
    </location>
</feature>
<feature type="compositionally biased region" description="Low complexity" evidence="1">
    <location>
        <begin position="140"/>
        <end position="150"/>
    </location>
</feature>
<proteinExistence type="predicted"/>
<name>A0A0G4F3Z3_9ALVE</name>
<evidence type="ECO:0000256" key="1">
    <source>
        <dbReference type="SAM" id="MobiDB-lite"/>
    </source>
</evidence>
<dbReference type="VEuPathDB" id="CryptoDB:Cvel_15037"/>
<protein>
    <submittedName>
        <fullName evidence="2">Uncharacterized protein</fullName>
    </submittedName>
</protein>
<feature type="region of interest" description="Disordered" evidence="1">
    <location>
        <begin position="365"/>
        <end position="557"/>
    </location>
</feature>
<feature type="compositionally biased region" description="Gly residues" evidence="1">
    <location>
        <begin position="659"/>
        <end position="670"/>
    </location>
</feature>
<feature type="compositionally biased region" description="Polar residues" evidence="1">
    <location>
        <begin position="381"/>
        <end position="411"/>
    </location>
</feature>
<feature type="compositionally biased region" description="Low complexity" evidence="1">
    <location>
        <begin position="200"/>
        <end position="211"/>
    </location>
</feature>
<feature type="region of interest" description="Disordered" evidence="1">
    <location>
        <begin position="262"/>
        <end position="336"/>
    </location>
</feature>
<feature type="region of interest" description="Disordered" evidence="1">
    <location>
        <begin position="135"/>
        <end position="185"/>
    </location>
</feature>
<feature type="region of interest" description="Disordered" evidence="1">
    <location>
        <begin position="200"/>
        <end position="229"/>
    </location>
</feature>
<feature type="compositionally biased region" description="Basic and acidic residues" evidence="1">
    <location>
        <begin position="533"/>
        <end position="542"/>
    </location>
</feature>
<dbReference type="EMBL" id="CDMZ01000105">
    <property type="protein sequence ID" value="CEM06730.1"/>
    <property type="molecule type" value="Genomic_DNA"/>
</dbReference>
<feature type="compositionally biased region" description="Low complexity" evidence="1">
    <location>
        <begin position="368"/>
        <end position="380"/>
    </location>
</feature>
<accession>A0A0G4F3Z3</accession>
<organism evidence="2">
    <name type="scientific">Chromera velia CCMP2878</name>
    <dbReference type="NCBI Taxonomy" id="1169474"/>
    <lineage>
        <taxon>Eukaryota</taxon>
        <taxon>Sar</taxon>
        <taxon>Alveolata</taxon>
        <taxon>Colpodellida</taxon>
        <taxon>Chromeraceae</taxon>
        <taxon>Chromera</taxon>
    </lineage>
</organism>
<feature type="compositionally biased region" description="Polar residues" evidence="1">
    <location>
        <begin position="543"/>
        <end position="557"/>
    </location>
</feature>